<gene>
    <name evidence="1" type="ORF">HMPREF0557_01786</name>
</gene>
<dbReference type="AlphaFoldDB" id="A0AB72Z859"/>
<protein>
    <submittedName>
        <fullName evidence="1">Uncharacterized protein</fullName>
    </submittedName>
</protein>
<keyword evidence="2" id="KW-1185">Reference proteome</keyword>
<sequence length="41" mass="4627">MGVSDQMGKVVFKMAHTAKKSKKVLRYLETNLNVTRGKCND</sequence>
<dbReference type="EMBL" id="AGCN01000032">
    <property type="protein sequence ID" value="EHN61046.1"/>
    <property type="molecule type" value="Genomic_DNA"/>
</dbReference>
<evidence type="ECO:0000313" key="1">
    <source>
        <dbReference type="EMBL" id="EHN61046.1"/>
    </source>
</evidence>
<dbReference type="Proteomes" id="UP000003597">
    <property type="component" value="Unassembled WGS sequence"/>
</dbReference>
<proteinExistence type="predicted"/>
<reference evidence="1 2" key="1">
    <citation type="submission" date="2011-08" db="EMBL/GenBank/DDBJ databases">
        <authorList>
            <person name="Weinstock G."/>
            <person name="Sodergren E."/>
            <person name="Clifton S."/>
            <person name="Fulton L."/>
            <person name="Fulton B."/>
            <person name="Courtney L."/>
            <person name="Fronick C."/>
            <person name="Harrison M."/>
            <person name="Strong C."/>
            <person name="Farmer C."/>
            <person name="Delahaunty K."/>
            <person name="Markovic C."/>
            <person name="Hall O."/>
            <person name="Minx P."/>
            <person name="Tomlinson C."/>
            <person name="Mitreva M."/>
            <person name="Hou S."/>
            <person name="Chen J."/>
            <person name="Wollam A."/>
            <person name="Pepin K.H."/>
            <person name="Johnson M."/>
            <person name="Bhonagiri V."/>
            <person name="Zhang X."/>
            <person name="Suruliraj S."/>
            <person name="Warren W."/>
            <person name="Chinwalla A."/>
            <person name="Mardis E.R."/>
            <person name="Wilson R.K."/>
        </authorList>
    </citation>
    <scope>NUCLEOTIDE SEQUENCE [LARGE SCALE GENOMIC DNA]</scope>
    <source>
        <strain evidence="1 2">ATCC 33091</strain>
    </source>
</reference>
<name>A0AB72Z859_LISIO</name>
<accession>A0AB72Z859</accession>
<comment type="caution">
    <text evidence="1">The sequence shown here is derived from an EMBL/GenBank/DDBJ whole genome shotgun (WGS) entry which is preliminary data.</text>
</comment>
<organism evidence="1 2">
    <name type="scientific">Listeria innocua ATCC 33091</name>
    <dbReference type="NCBI Taxonomy" id="1002366"/>
    <lineage>
        <taxon>Bacteria</taxon>
        <taxon>Bacillati</taxon>
        <taxon>Bacillota</taxon>
        <taxon>Bacilli</taxon>
        <taxon>Bacillales</taxon>
        <taxon>Listeriaceae</taxon>
        <taxon>Listeria</taxon>
    </lineage>
</organism>
<evidence type="ECO:0000313" key="2">
    <source>
        <dbReference type="Proteomes" id="UP000003597"/>
    </source>
</evidence>